<dbReference type="InterPro" id="IPR036005">
    <property type="entry name" value="Creatinase/aminopeptidase-like"/>
</dbReference>
<protein>
    <recommendedName>
        <fullName evidence="1">Peptidase M24 domain-containing protein</fullName>
    </recommendedName>
</protein>
<reference evidence="2 3" key="1">
    <citation type="submission" date="2017-05" db="EMBL/GenBank/DDBJ databases">
        <title>Draft genome sequence of Elsinoe australis.</title>
        <authorList>
            <person name="Cheng Q."/>
        </authorList>
    </citation>
    <scope>NUCLEOTIDE SEQUENCE [LARGE SCALE GENOMIC DNA]</scope>
    <source>
        <strain evidence="2 3">NL1</strain>
    </source>
</reference>
<dbReference type="SUPFAM" id="SSF55920">
    <property type="entry name" value="Creatinase/aminopeptidase"/>
    <property type="match status" value="1"/>
</dbReference>
<feature type="domain" description="Peptidase M24" evidence="1">
    <location>
        <begin position="8"/>
        <end position="77"/>
    </location>
</feature>
<name>A0A2P8A1L4_9PEZI</name>
<dbReference type="STRING" id="40998.A0A2P8A1L4"/>
<evidence type="ECO:0000313" key="2">
    <source>
        <dbReference type="EMBL" id="PSK54358.1"/>
    </source>
</evidence>
<proteinExistence type="predicted"/>
<feature type="domain" description="Peptidase M24" evidence="1">
    <location>
        <begin position="85"/>
        <end position="201"/>
    </location>
</feature>
<dbReference type="OrthoDB" id="9995434at2759"/>
<dbReference type="AlphaFoldDB" id="A0A2P8A1L4"/>
<evidence type="ECO:0000313" key="3">
    <source>
        <dbReference type="Proteomes" id="UP000243723"/>
    </source>
</evidence>
<evidence type="ECO:0000259" key="1">
    <source>
        <dbReference type="Pfam" id="PF00557"/>
    </source>
</evidence>
<dbReference type="Proteomes" id="UP000243723">
    <property type="component" value="Unassembled WGS sequence"/>
</dbReference>
<accession>A0A2P8A1L4</accession>
<sequence length="219" mass="24063">MDRIGFKKFFNIVLFDENAALPHGGFATGDKVLRRDTMVLIDGGYHYLGYSSNVCRSFFMPLEPTSLLQSIEETVLSLWWKTSECGDLQRTDDARTIAEKVKVWDIVFAAQTAAGLAFKPDNSCASVDLAARSVINEAGYNGTFTHRLGHGIGIKAHESPYLNEANTGISLKPGIVFTNEPGIYLQGKFGIRHEDIYLVKESGGAEILSGERARGPFNP</sequence>
<dbReference type="EMBL" id="NHZQ01000083">
    <property type="protein sequence ID" value="PSK54358.1"/>
    <property type="molecule type" value="Genomic_DNA"/>
</dbReference>
<dbReference type="PANTHER" id="PTHR46112">
    <property type="entry name" value="AMINOPEPTIDASE"/>
    <property type="match status" value="1"/>
</dbReference>
<dbReference type="Pfam" id="PF00557">
    <property type="entry name" value="Peptidase_M24"/>
    <property type="match status" value="2"/>
</dbReference>
<dbReference type="PANTHER" id="PTHR46112:SF2">
    <property type="entry name" value="XAA-PRO AMINOPEPTIDASE P-RELATED"/>
    <property type="match status" value="1"/>
</dbReference>
<dbReference type="InterPro" id="IPR000994">
    <property type="entry name" value="Pept_M24"/>
</dbReference>
<keyword evidence="3" id="KW-1185">Reference proteome</keyword>
<dbReference type="Gene3D" id="3.90.230.10">
    <property type="entry name" value="Creatinase/methionine aminopeptidase superfamily"/>
    <property type="match status" value="1"/>
</dbReference>
<organism evidence="2 3">
    <name type="scientific">Elsinoe australis</name>
    <dbReference type="NCBI Taxonomy" id="40998"/>
    <lineage>
        <taxon>Eukaryota</taxon>
        <taxon>Fungi</taxon>
        <taxon>Dikarya</taxon>
        <taxon>Ascomycota</taxon>
        <taxon>Pezizomycotina</taxon>
        <taxon>Dothideomycetes</taxon>
        <taxon>Dothideomycetidae</taxon>
        <taxon>Myriangiales</taxon>
        <taxon>Elsinoaceae</taxon>
        <taxon>Elsinoe</taxon>
    </lineage>
</organism>
<dbReference type="InterPro" id="IPR050659">
    <property type="entry name" value="Peptidase_M24B"/>
</dbReference>
<gene>
    <name evidence="2" type="ORF">B9Z65_3477</name>
</gene>
<comment type="caution">
    <text evidence="2">The sequence shown here is derived from an EMBL/GenBank/DDBJ whole genome shotgun (WGS) entry which is preliminary data.</text>
</comment>